<organism evidence="2 3">
    <name type="scientific">Candidatus Methanocrinis natronophilus</name>
    <dbReference type="NCBI Taxonomy" id="3033396"/>
    <lineage>
        <taxon>Archaea</taxon>
        <taxon>Methanobacteriati</taxon>
        <taxon>Methanobacteriota</taxon>
        <taxon>Stenosarchaea group</taxon>
        <taxon>Methanomicrobia</taxon>
        <taxon>Methanotrichales</taxon>
        <taxon>Methanotrichaceae</taxon>
        <taxon>Methanocrinis</taxon>
    </lineage>
</organism>
<dbReference type="Proteomes" id="UP001220010">
    <property type="component" value="Unassembled WGS sequence"/>
</dbReference>
<sequence length="160" mass="18229">MRAISGLDRRLTAMEKEETKTSAPLWDPTDEEWEVIDERVAALPPEIQAEIEWLLDKIGAMVDESGEPISWEDAIDRLTADELEVMDIFLSRLTGQPSMLEAIGLTLLPVVRRPRSETIWWGERRSIIDLDGWSEGGWIPDSLRPYRQSEQTPAPSGEDR</sequence>
<name>A0ABT5XAR4_9EURY</name>
<comment type="caution">
    <text evidence="2">The sequence shown here is derived from an EMBL/GenBank/DDBJ whole genome shotgun (WGS) entry which is preliminary data.</text>
</comment>
<gene>
    <name evidence="2" type="ORF">P0O15_11505</name>
</gene>
<dbReference type="EMBL" id="JARFPK010000064">
    <property type="protein sequence ID" value="MDF0591783.1"/>
    <property type="molecule type" value="Genomic_DNA"/>
</dbReference>
<proteinExistence type="predicted"/>
<feature type="region of interest" description="Disordered" evidence="1">
    <location>
        <begin position="141"/>
        <end position="160"/>
    </location>
</feature>
<evidence type="ECO:0000313" key="3">
    <source>
        <dbReference type="Proteomes" id="UP001220010"/>
    </source>
</evidence>
<protein>
    <recommendedName>
        <fullName evidence="4">DUF2203 family protein</fullName>
    </recommendedName>
</protein>
<evidence type="ECO:0008006" key="4">
    <source>
        <dbReference type="Google" id="ProtNLM"/>
    </source>
</evidence>
<evidence type="ECO:0000256" key="1">
    <source>
        <dbReference type="SAM" id="MobiDB-lite"/>
    </source>
</evidence>
<dbReference type="RefSeq" id="WP_316967508.1">
    <property type="nucleotide sequence ID" value="NZ_JARFPK010000064.1"/>
</dbReference>
<evidence type="ECO:0000313" key="2">
    <source>
        <dbReference type="EMBL" id="MDF0591783.1"/>
    </source>
</evidence>
<accession>A0ABT5XAR4</accession>
<keyword evidence="3" id="KW-1185">Reference proteome</keyword>
<reference evidence="2 3" key="1">
    <citation type="submission" date="2023-03" db="EMBL/GenBank/DDBJ databases">
        <title>WGS of Methanotrichaceae archaeon Mx.</title>
        <authorList>
            <person name="Sorokin D.Y."/>
            <person name="Merkel A.Y."/>
        </authorList>
    </citation>
    <scope>NUCLEOTIDE SEQUENCE [LARGE SCALE GENOMIC DNA]</scope>
    <source>
        <strain evidence="2 3">Mx</strain>
    </source>
</reference>